<dbReference type="Proteomes" id="UP000006514">
    <property type="component" value="Unassembled WGS sequence"/>
</dbReference>
<dbReference type="KEGG" id="adl:AURDEDRAFT_176809"/>
<protein>
    <submittedName>
        <fullName evidence="1">Uncharacterized protein</fullName>
    </submittedName>
</protein>
<sequence length="343" mass="39109">MNDDDAWMNDDGAGMLAVEWTRTISMAELELFTRHPTCWDDRGTAIVRTRAPNAVGVQFDRDALTAASQYFRKAFAQFDAIPKKRQPRAFGRPCFLIDGIESFVFLISLVQDHMLLFSSWPEFASNGVLLNQAKRYMIITGHWKVNRALYDAELLATLQRDWPESLDRWDFNVARTLDGTHHWPDAFEVAKFAHQFVGLLHPLLPALFYRVAVITSPDRIPKEAPALASSIEKGRTELERRRKQLFTDVASMEPFKLCVTCAPKTAEIRNELEYGLYTLPGAYIDILLCLYMLGVWFQEEEALCARCKGFVGLMIHQQRMSIWADLPTIFGTANLAPVVIELD</sequence>
<dbReference type="EMBL" id="JH687995">
    <property type="protein sequence ID" value="EJD34131.1"/>
    <property type="molecule type" value="Genomic_DNA"/>
</dbReference>
<gene>
    <name evidence="1" type="ORF">AURDEDRAFT_176809</name>
</gene>
<evidence type="ECO:0000313" key="1">
    <source>
        <dbReference type="EMBL" id="EJD34131.1"/>
    </source>
</evidence>
<evidence type="ECO:0000313" key="2">
    <source>
        <dbReference type="Proteomes" id="UP000006514"/>
    </source>
</evidence>
<keyword evidence="2" id="KW-1185">Reference proteome</keyword>
<name>J0WP04_AURST</name>
<accession>J0WP04</accession>
<dbReference type="AlphaFoldDB" id="J0WP04"/>
<reference evidence="2" key="1">
    <citation type="journal article" date="2012" name="Science">
        <title>The Paleozoic origin of enzymatic lignin decomposition reconstructed from 31 fungal genomes.</title>
        <authorList>
            <person name="Floudas D."/>
            <person name="Binder M."/>
            <person name="Riley R."/>
            <person name="Barry K."/>
            <person name="Blanchette R.A."/>
            <person name="Henrissat B."/>
            <person name="Martinez A.T."/>
            <person name="Otillar R."/>
            <person name="Spatafora J.W."/>
            <person name="Yadav J.S."/>
            <person name="Aerts A."/>
            <person name="Benoit I."/>
            <person name="Boyd A."/>
            <person name="Carlson A."/>
            <person name="Copeland A."/>
            <person name="Coutinho P.M."/>
            <person name="de Vries R.P."/>
            <person name="Ferreira P."/>
            <person name="Findley K."/>
            <person name="Foster B."/>
            <person name="Gaskell J."/>
            <person name="Glotzer D."/>
            <person name="Gorecki P."/>
            <person name="Heitman J."/>
            <person name="Hesse C."/>
            <person name="Hori C."/>
            <person name="Igarashi K."/>
            <person name="Jurgens J.A."/>
            <person name="Kallen N."/>
            <person name="Kersten P."/>
            <person name="Kohler A."/>
            <person name="Kuees U."/>
            <person name="Kumar T.K.A."/>
            <person name="Kuo A."/>
            <person name="LaButti K."/>
            <person name="Larrondo L.F."/>
            <person name="Lindquist E."/>
            <person name="Ling A."/>
            <person name="Lombard V."/>
            <person name="Lucas S."/>
            <person name="Lundell T."/>
            <person name="Martin R."/>
            <person name="McLaughlin D.J."/>
            <person name="Morgenstern I."/>
            <person name="Morin E."/>
            <person name="Murat C."/>
            <person name="Nagy L.G."/>
            <person name="Nolan M."/>
            <person name="Ohm R.A."/>
            <person name="Patyshakuliyeva A."/>
            <person name="Rokas A."/>
            <person name="Ruiz-Duenas F.J."/>
            <person name="Sabat G."/>
            <person name="Salamov A."/>
            <person name="Samejima M."/>
            <person name="Schmutz J."/>
            <person name="Slot J.C."/>
            <person name="St John F."/>
            <person name="Stenlid J."/>
            <person name="Sun H."/>
            <person name="Sun S."/>
            <person name="Syed K."/>
            <person name="Tsang A."/>
            <person name="Wiebenga A."/>
            <person name="Young D."/>
            <person name="Pisabarro A."/>
            <person name="Eastwood D.C."/>
            <person name="Martin F."/>
            <person name="Cullen D."/>
            <person name="Grigoriev I.V."/>
            <person name="Hibbett D.S."/>
        </authorList>
    </citation>
    <scope>NUCLEOTIDE SEQUENCE [LARGE SCALE GENOMIC DNA]</scope>
    <source>
        <strain evidence="2">TFB10046</strain>
    </source>
</reference>
<dbReference type="InParanoid" id="J0WP04"/>
<proteinExistence type="predicted"/>
<organism evidence="1 2">
    <name type="scientific">Auricularia subglabra (strain TFB-10046 / SS5)</name>
    <name type="common">White-rot fungus</name>
    <name type="synonym">Auricularia delicata (strain TFB10046)</name>
    <dbReference type="NCBI Taxonomy" id="717982"/>
    <lineage>
        <taxon>Eukaryota</taxon>
        <taxon>Fungi</taxon>
        <taxon>Dikarya</taxon>
        <taxon>Basidiomycota</taxon>
        <taxon>Agaricomycotina</taxon>
        <taxon>Agaricomycetes</taxon>
        <taxon>Auriculariales</taxon>
        <taxon>Auriculariaceae</taxon>
        <taxon>Auricularia</taxon>
    </lineage>
</organism>